<dbReference type="SMART" id="SM00990">
    <property type="entry name" value="VRR_NUC"/>
    <property type="match status" value="1"/>
</dbReference>
<evidence type="ECO:0000313" key="5">
    <source>
        <dbReference type="EMBL" id="RKG40967.1"/>
    </source>
</evidence>
<reference evidence="5 6" key="1">
    <citation type="submission" date="2018-09" db="EMBL/GenBank/DDBJ databases">
        <title>The draft genome of Acinetobacter spp. strains.</title>
        <authorList>
            <person name="Qin J."/>
            <person name="Feng Y."/>
            <person name="Zong Z."/>
        </authorList>
    </citation>
    <scope>NUCLEOTIDE SEQUENCE [LARGE SCALE GENOMIC DNA]</scope>
    <source>
        <strain evidence="5 6">WCHAc060115</strain>
    </source>
</reference>
<name>A0A3A8F1S5_9GAMM</name>
<organism evidence="5 6">
    <name type="scientific">Acinetobacter rongchengensis</name>
    <dbReference type="NCBI Taxonomy" id="2419601"/>
    <lineage>
        <taxon>Bacteria</taxon>
        <taxon>Pseudomonadati</taxon>
        <taxon>Pseudomonadota</taxon>
        <taxon>Gammaproteobacteria</taxon>
        <taxon>Moraxellales</taxon>
        <taxon>Moraxellaceae</taxon>
        <taxon>Acinetobacter</taxon>
    </lineage>
</organism>
<keyword evidence="2" id="KW-0540">Nuclease</keyword>
<evidence type="ECO:0000256" key="2">
    <source>
        <dbReference type="ARBA" id="ARBA00022722"/>
    </source>
</evidence>
<proteinExistence type="predicted"/>
<dbReference type="GO" id="GO:0016788">
    <property type="term" value="F:hydrolase activity, acting on ester bonds"/>
    <property type="evidence" value="ECO:0007669"/>
    <property type="project" value="InterPro"/>
</dbReference>
<evidence type="ECO:0000313" key="6">
    <source>
        <dbReference type="Proteomes" id="UP000280405"/>
    </source>
</evidence>
<evidence type="ECO:0000256" key="1">
    <source>
        <dbReference type="ARBA" id="ARBA00001946"/>
    </source>
</evidence>
<dbReference type="AlphaFoldDB" id="A0A3A8F1S5"/>
<keyword evidence="3" id="KW-0378">Hydrolase</keyword>
<comment type="caution">
    <text evidence="5">The sequence shown here is derived from an EMBL/GenBank/DDBJ whole genome shotgun (WGS) entry which is preliminary data.</text>
</comment>
<dbReference type="Proteomes" id="UP000280405">
    <property type="component" value="Unassembled WGS sequence"/>
</dbReference>
<dbReference type="RefSeq" id="WP_120382460.1">
    <property type="nucleotide sequence ID" value="NZ_RAXT01000001.1"/>
</dbReference>
<evidence type="ECO:0000256" key="3">
    <source>
        <dbReference type="ARBA" id="ARBA00022801"/>
    </source>
</evidence>
<dbReference type="EMBL" id="RAXT01000001">
    <property type="protein sequence ID" value="RKG40967.1"/>
    <property type="molecule type" value="Genomic_DNA"/>
</dbReference>
<gene>
    <name evidence="5" type="ORF">D7V20_00825</name>
</gene>
<evidence type="ECO:0000259" key="4">
    <source>
        <dbReference type="SMART" id="SM00990"/>
    </source>
</evidence>
<protein>
    <submittedName>
        <fullName evidence="5">VRR-NUC domain-containing protein</fullName>
    </submittedName>
</protein>
<dbReference type="GO" id="GO:0004518">
    <property type="term" value="F:nuclease activity"/>
    <property type="evidence" value="ECO:0007669"/>
    <property type="project" value="UniProtKB-KW"/>
</dbReference>
<feature type="domain" description="VRR-NUC" evidence="4">
    <location>
        <begin position="78"/>
        <end position="190"/>
    </location>
</feature>
<keyword evidence="6" id="KW-1185">Reference proteome</keyword>
<comment type="cofactor">
    <cofactor evidence="1">
        <name>Mg(2+)</name>
        <dbReference type="ChEBI" id="CHEBI:18420"/>
    </cofactor>
</comment>
<sequence length="244" mass="27523">MADQGKPKGTLVTSPVQMPAIKVVAIDNDALDPQDKEVICKAICYCSSIPNKGKTEQNLHQSCVSERLKELDKFLSYQSPYKAEVNYDMHRNPPAPIMEKGILTKVHPYLPGWIKKYWEEEKGYAFESGQGMVRRPDVIIVKDPTKPPTQDNIKHVIEIKFKDKLNRDQKRDYPKIAGDQNKVKKLDPNECDCDSDDQNGKTSTVLEFVAWAAAIVAAAFQLRKGKIPKFPKFPSPKPSPSPAW</sequence>
<dbReference type="OrthoDB" id="6675421at2"/>
<dbReference type="InterPro" id="IPR014883">
    <property type="entry name" value="VRR_NUC"/>
</dbReference>
<accession>A0A3A8F1S5</accession>